<evidence type="ECO:0000259" key="5">
    <source>
        <dbReference type="PROSITE" id="PS51352"/>
    </source>
</evidence>
<dbReference type="InterPro" id="IPR036249">
    <property type="entry name" value="Thioredoxin-like_sf"/>
</dbReference>
<keyword evidence="4" id="KW-0812">Transmembrane</keyword>
<organism evidence="6">
    <name type="scientific">Candidatus Methanophaga sp. ANME-1 ERB7</name>
    <dbReference type="NCBI Taxonomy" id="2759913"/>
    <lineage>
        <taxon>Archaea</taxon>
        <taxon>Methanobacteriati</taxon>
        <taxon>Methanobacteriota</taxon>
        <taxon>Stenosarchaea group</taxon>
        <taxon>Methanomicrobia</taxon>
        <taxon>Candidatus Methanophagales</taxon>
        <taxon>Candidatus Methanophagaceae</taxon>
        <taxon>Candidatus Methanophaga</taxon>
    </lineage>
</organism>
<keyword evidence="4" id="KW-0472">Membrane</keyword>
<dbReference type="SUPFAM" id="SSF52833">
    <property type="entry name" value="Thioredoxin-like"/>
    <property type="match status" value="1"/>
</dbReference>
<dbReference type="GO" id="GO:0047134">
    <property type="term" value="F:protein-disulfide reductase [NAD(P)H] activity"/>
    <property type="evidence" value="ECO:0007669"/>
    <property type="project" value="UniProtKB-EC"/>
</dbReference>
<dbReference type="AlphaFoldDB" id="A0A7G9Z329"/>
<comment type="similarity">
    <text evidence="1">Belongs to the glutaredoxin family.</text>
</comment>
<evidence type="ECO:0000256" key="1">
    <source>
        <dbReference type="ARBA" id="ARBA00007787"/>
    </source>
</evidence>
<keyword evidence="4" id="KW-1133">Transmembrane helix</keyword>
<dbReference type="CDD" id="cd02961">
    <property type="entry name" value="PDI_a_family"/>
    <property type="match status" value="1"/>
</dbReference>
<dbReference type="Pfam" id="PF13098">
    <property type="entry name" value="Thioredoxin_2"/>
    <property type="match status" value="1"/>
</dbReference>
<feature type="domain" description="Thioredoxin" evidence="5">
    <location>
        <begin position="19"/>
        <end position="140"/>
    </location>
</feature>
<name>A0A7G9Z329_9EURY</name>
<dbReference type="EC" id="1.8.1.8" evidence="6"/>
<protein>
    <submittedName>
        <fullName evidence="6">Thiol:disulfide interchange protein DsbD</fullName>
        <ecNumber evidence="6">1.8.1.8</ecNumber>
    </submittedName>
</protein>
<dbReference type="InterPro" id="IPR051099">
    <property type="entry name" value="AGR/TXD"/>
</dbReference>
<dbReference type="PROSITE" id="PS51352">
    <property type="entry name" value="THIOREDOXIN_2"/>
    <property type="match status" value="1"/>
</dbReference>
<reference evidence="6" key="1">
    <citation type="submission" date="2020-06" db="EMBL/GenBank/DDBJ databases">
        <title>Unique genomic features of the anaerobic methanotrophic archaea.</title>
        <authorList>
            <person name="Chadwick G.L."/>
            <person name="Skennerton C.T."/>
            <person name="Laso-Perez R."/>
            <person name="Leu A.O."/>
            <person name="Speth D.R."/>
            <person name="Yu H."/>
            <person name="Morgan-Lang C."/>
            <person name="Hatzenpichler R."/>
            <person name="Goudeau D."/>
            <person name="Malmstrom R."/>
            <person name="Brazelton W.J."/>
            <person name="Woyke T."/>
            <person name="Hallam S.J."/>
            <person name="Tyson G.W."/>
            <person name="Wegener G."/>
            <person name="Boetius A."/>
            <person name="Orphan V."/>
        </authorList>
    </citation>
    <scope>NUCLEOTIDE SEQUENCE</scope>
</reference>
<dbReference type="InterPro" id="IPR012336">
    <property type="entry name" value="Thioredoxin-like_fold"/>
</dbReference>
<proteinExistence type="inferred from homology"/>
<dbReference type="InterPro" id="IPR013766">
    <property type="entry name" value="Thioredoxin_domain"/>
</dbReference>
<keyword evidence="3" id="KW-0249">Electron transport</keyword>
<evidence type="ECO:0000256" key="3">
    <source>
        <dbReference type="ARBA" id="ARBA00022982"/>
    </source>
</evidence>
<sequence length="177" mass="19992">MQLLKRVIEIMRRDITALVFAALIIAMLAAVGVNAQSEIEWHDQGGMHIAKSQNKPTMILFYSDRCPACVKLTGEFTDTRVINMSKKFVPIVGSRELDSQYGIRYVPTIVFTNSQGMEVHRIVGYRDADTLMQEMQKALESSDSLQMTQKQTPGFGVVTALISLFICGLWARRRYVK</sequence>
<evidence type="ECO:0000256" key="2">
    <source>
        <dbReference type="ARBA" id="ARBA00022729"/>
    </source>
</evidence>
<dbReference type="Gene3D" id="3.40.30.10">
    <property type="entry name" value="Glutaredoxin"/>
    <property type="match status" value="1"/>
</dbReference>
<feature type="transmembrane region" description="Helical" evidence="4">
    <location>
        <begin position="154"/>
        <end position="171"/>
    </location>
</feature>
<dbReference type="PANTHER" id="PTHR15337">
    <property type="entry name" value="ANTERIOR GRADIENT PROTEIN-RELATED"/>
    <property type="match status" value="1"/>
</dbReference>
<keyword evidence="6" id="KW-0560">Oxidoreductase</keyword>
<accession>A0A7G9Z329</accession>
<gene>
    <name evidence="6" type="primary">dsbD_1</name>
    <name evidence="6" type="ORF">MMBIEIEP_00010</name>
</gene>
<evidence type="ECO:0000256" key="4">
    <source>
        <dbReference type="SAM" id="Phobius"/>
    </source>
</evidence>
<dbReference type="PANTHER" id="PTHR15337:SF11">
    <property type="entry name" value="THIOREDOXIN DOMAIN-CONTAINING PROTEIN"/>
    <property type="match status" value="1"/>
</dbReference>
<keyword evidence="3" id="KW-0813">Transport</keyword>
<keyword evidence="2" id="KW-0732">Signal</keyword>
<dbReference type="EMBL" id="MT631589">
    <property type="protein sequence ID" value="QNO54663.1"/>
    <property type="molecule type" value="Genomic_DNA"/>
</dbReference>
<evidence type="ECO:0000313" key="6">
    <source>
        <dbReference type="EMBL" id="QNO54663.1"/>
    </source>
</evidence>